<name>A0A016UZI8_9BILA</name>
<accession>A0A016UZI8</accession>
<dbReference type="AlphaFoldDB" id="A0A016UZI8"/>
<gene>
    <name evidence="2" type="primary">Acey_s0023.g767</name>
    <name evidence="2" type="ORF">Y032_0023g767</name>
</gene>
<feature type="domain" description="Receptor L-domain" evidence="1">
    <location>
        <begin position="215"/>
        <end position="311"/>
    </location>
</feature>
<evidence type="ECO:0000259" key="1">
    <source>
        <dbReference type="Pfam" id="PF01030"/>
    </source>
</evidence>
<dbReference type="PANTHER" id="PTHR21662:SF59">
    <property type="entry name" value="RECEPTOR PROTEIN-TYROSINE KINASE"/>
    <property type="match status" value="1"/>
</dbReference>
<organism evidence="2 3">
    <name type="scientific">Ancylostoma ceylanicum</name>
    <dbReference type="NCBI Taxonomy" id="53326"/>
    <lineage>
        <taxon>Eukaryota</taxon>
        <taxon>Metazoa</taxon>
        <taxon>Ecdysozoa</taxon>
        <taxon>Nematoda</taxon>
        <taxon>Chromadorea</taxon>
        <taxon>Rhabditida</taxon>
        <taxon>Rhabditina</taxon>
        <taxon>Rhabditomorpha</taxon>
        <taxon>Strongyloidea</taxon>
        <taxon>Ancylostomatidae</taxon>
        <taxon>Ancylostomatinae</taxon>
        <taxon>Ancylostoma</taxon>
    </lineage>
</organism>
<dbReference type="Gene3D" id="3.80.20.20">
    <property type="entry name" value="Receptor L-domain"/>
    <property type="match status" value="2"/>
</dbReference>
<dbReference type="InterPro" id="IPR053079">
    <property type="entry name" value="SPS2_domain"/>
</dbReference>
<evidence type="ECO:0000313" key="2">
    <source>
        <dbReference type="EMBL" id="EYC19888.1"/>
    </source>
</evidence>
<feature type="domain" description="Receptor L-domain" evidence="1">
    <location>
        <begin position="63"/>
        <end position="171"/>
    </location>
</feature>
<comment type="caution">
    <text evidence="2">The sequence shown here is derived from an EMBL/GenBank/DDBJ whole genome shotgun (WGS) entry which is preliminary data.</text>
</comment>
<sequence length="409" mass="46078">MNGALLSNNPEARIENNPILDPNCTHLYLYYSTGRRIRRNKLNCGCELDGPVTNASIHEIDDDCDLILGHLIINGANSPPSEILVRKFAKATRLTGELSIFDTHYTDLSFLKNVRSIEVFDDTPGVSVERFLRIEENNALERLSWHNLQYLTSATIRITGNPNLCYTTREVGALLSAWKIDVFGGNICEDAQSEEVRDRACRIGTTANLSLVPNDCQTLVGHLIVNDQSRTEELWKLYNVTTIYGSLTIRNSSLRSVSPLWQLSEIFSFAENQSALVIEQNANLKYAFISGMRRMMSDLPAHVAKNPILSIPEGDCASFNATTGGRISFQGNKDNCEGFIEILFRMSGCQRVQLTILRRLIPGCRMEVRWQARNGDWCERYNGRSHLPLSASLHSLYFLVLAMRKVQIL</sequence>
<proteinExistence type="predicted"/>
<keyword evidence="3" id="KW-1185">Reference proteome</keyword>
<protein>
    <recommendedName>
        <fullName evidence="1">Receptor L-domain domain-containing protein</fullName>
    </recommendedName>
</protein>
<evidence type="ECO:0000313" key="3">
    <source>
        <dbReference type="Proteomes" id="UP000024635"/>
    </source>
</evidence>
<dbReference type="SUPFAM" id="SSF52058">
    <property type="entry name" value="L domain-like"/>
    <property type="match status" value="2"/>
</dbReference>
<dbReference type="Proteomes" id="UP000024635">
    <property type="component" value="Unassembled WGS sequence"/>
</dbReference>
<dbReference type="InterPro" id="IPR000494">
    <property type="entry name" value="Rcpt_L-dom"/>
</dbReference>
<dbReference type="Pfam" id="PF01030">
    <property type="entry name" value="Recep_L_domain"/>
    <property type="match status" value="2"/>
</dbReference>
<dbReference type="OrthoDB" id="5868504at2759"/>
<dbReference type="PANTHER" id="PTHR21662">
    <property type="entry name" value="RECEPTOR PROTEIN-TYROSINE KINASE"/>
    <property type="match status" value="1"/>
</dbReference>
<dbReference type="STRING" id="53326.A0A016UZI8"/>
<dbReference type="InterPro" id="IPR036941">
    <property type="entry name" value="Rcpt_L-dom_sf"/>
</dbReference>
<dbReference type="EMBL" id="JARK01001359">
    <property type="protein sequence ID" value="EYC19888.1"/>
    <property type="molecule type" value="Genomic_DNA"/>
</dbReference>
<reference evidence="3" key="1">
    <citation type="journal article" date="2015" name="Nat. Genet.">
        <title>The genome and transcriptome of the zoonotic hookworm Ancylostoma ceylanicum identify infection-specific gene families.</title>
        <authorList>
            <person name="Schwarz E.M."/>
            <person name="Hu Y."/>
            <person name="Antoshechkin I."/>
            <person name="Miller M.M."/>
            <person name="Sternberg P.W."/>
            <person name="Aroian R.V."/>
        </authorList>
    </citation>
    <scope>NUCLEOTIDE SEQUENCE</scope>
    <source>
        <strain evidence="3">HY135</strain>
    </source>
</reference>